<dbReference type="Proteomes" id="UP001144323">
    <property type="component" value="Unassembled WGS sequence"/>
</dbReference>
<keyword evidence="6" id="KW-0472">Membrane</keyword>
<dbReference type="InterPro" id="IPR050482">
    <property type="entry name" value="Sensor_HK_TwoCompSys"/>
</dbReference>
<evidence type="ECO:0000256" key="5">
    <source>
        <dbReference type="ARBA" id="ARBA00023012"/>
    </source>
</evidence>
<dbReference type="PANTHER" id="PTHR24421:SF58">
    <property type="entry name" value="SIGNAL TRANSDUCTION HISTIDINE-PROTEIN KINASE_PHOSPHATASE UHPB"/>
    <property type="match status" value="1"/>
</dbReference>
<dbReference type="PROSITE" id="PS50885">
    <property type="entry name" value="HAMP"/>
    <property type="match status" value="1"/>
</dbReference>
<evidence type="ECO:0000256" key="1">
    <source>
        <dbReference type="ARBA" id="ARBA00004370"/>
    </source>
</evidence>
<evidence type="ECO:0000256" key="2">
    <source>
        <dbReference type="ARBA" id="ARBA00022553"/>
    </source>
</evidence>
<keyword evidence="6" id="KW-0812">Transmembrane</keyword>
<feature type="domain" description="HAMP" evidence="7">
    <location>
        <begin position="184"/>
        <end position="236"/>
    </location>
</feature>
<evidence type="ECO:0000259" key="7">
    <source>
        <dbReference type="PROSITE" id="PS50885"/>
    </source>
</evidence>
<evidence type="ECO:0000313" key="8">
    <source>
        <dbReference type="EMBL" id="GLI93435.1"/>
    </source>
</evidence>
<keyword evidence="6" id="KW-1133">Transmembrane helix</keyword>
<keyword evidence="3" id="KW-0808">Transferase</keyword>
<name>A0A9W6GV39_9HYPH</name>
<evidence type="ECO:0000256" key="3">
    <source>
        <dbReference type="ARBA" id="ARBA00022679"/>
    </source>
</evidence>
<keyword evidence="4 8" id="KW-0418">Kinase</keyword>
<dbReference type="PANTHER" id="PTHR24421">
    <property type="entry name" value="NITRATE/NITRITE SENSOR PROTEIN NARX-RELATED"/>
    <property type="match status" value="1"/>
</dbReference>
<sequence>MLLVIRLIVQLVAIISVTLIAASAYMMIDAHKAVEAETAATADRVAFELENLFWREILWRGTMRRDHVLPVPNWESLSTLKLVSPGVCISFAPAGEEPRRLCSRLEGVGAAAPAWFARAYRQIFGPETPVTRRLTIRQPETGAVLATADANAAVRQAWGQISVVLGVAAPMAAAICLLAAAAIARTLSPTRNIVKGLRRLEGGDYQRPIEADQATELGLIARAVNDLAERLARTAAERTALTKRLFEVQEEERRALARDLHDEFGQCLTATLAFAAAIESAADDRLDLAEDARAIAKVARRMMSTLREALASLRSQDLEELGLEACLVQLAAGWNARSDASANVRLSLTGDLAVLPLAVSTSIYRIAQEGLTNAMRHGRPKCVRLRVERDAKTQGHVAVTIEDDGGGDPDGVSASPGRGILGMRERITALGGNLSVGRSANGFLIAANIPLIGPPGVEPIGFATP</sequence>
<comment type="caution">
    <text evidence="8">The sequence shown here is derived from an EMBL/GenBank/DDBJ whole genome shotgun (WGS) entry which is preliminary data.</text>
</comment>
<dbReference type="RefSeq" id="WP_281803237.1">
    <property type="nucleotide sequence ID" value="NZ_BSEC01000001.1"/>
</dbReference>
<dbReference type="Pfam" id="PF07730">
    <property type="entry name" value="HisKA_3"/>
    <property type="match status" value="1"/>
</dbReference>
<protein>
    <submittedName>
        <fullName evidence="8">Histidine kinase</fullName>
    </submittedName>
</protein>
<feature type="transmembrane region" description="Helical" evidence="6">
    <location>
        <begin position="161"/>
        <end position="184"/>
    </location>
</feature>
<proteinExistence type="predicted"/>
<dbReference type="Gene3D" id="3.30.565.10">
    <property type="entry name" value="Histidine kinase-like ATPase, C-terminal domain"/>
    <property type="match status" value="1"/>
</dbReference>
<dbReference type="InterPro" id="IPR003594">
    <property type="entry name" value="HATPase_dom"/>
</dbReference>
<dbReference type="AlphaFoldDB" id="A0A9W6GV39"/>
<dbReference type="EMBL" id="BSEC01000001">
    <property type="protein sequence ID" value="GLI93435.1"/>
    <property type="molecule type" value="Genomic_DNA"/>
</dbReference>
<dbReference type="InterPro" id="IPR011712">
    <property type="entry name" value="Sig_transdc_His_kin_sub3_dim/P"/>
</dbReference>
<evidence type="ECO:0000256" key="6">
    <source>
        <dbReference type="SAM" id="Phobius"/>
    </source>
</evidence>
<dbReference type="CDD" id="cd06225">
    <property type="entry name" value="HAMP"/>
    <property type="match status" value="1"/>
</dbReference>
<dbReference type="SMART" id="SM00304">
    <property type="entry name" value="HAMP"/>
    <property type="match status" value="1"/>
</dbReference>
<dbReference type="Gene3D" id="1.20.5.1930">
    <property type="match status" value="1"/>
</dbReference>
<dbReference type="GO" id="GO:0016020">
    <property type="term" value="C:membrane"/>
    <property type="evidence" value="ECO:0007669"/>
    <property type="project" value="UniProtKB-SubCell"/>
</dbReference>
<dbReference type="CDD" id="cd16917">
    <property type="entry name" value="HATPase_UhpB-NarQ-NarX-like"/>
    <property type="match status" value="1"/>
</dbReference>
<feature type="transmembrane region" description="Helical" evidence="6">
    <location>
        <begin position="7"/>
        <end position="28"/>
    </location>
</feature>
<dbReference type="Pfam" id="PF02518">
    <property type="entry name" value="HATPase_c"/>
    <property type="match status" value="1"/>
</dbReference>
<accession>A0A9W6GV39</accession>
<keyword evidence="5" id="KW-0902">Two-component regulatory system</keyword>
<dbReference type="Pfam" id="PF00672">
    <property type="entry name" value="HAMP"/>
    <property type="match status" value="1"/>
</dbReference>
<keyword evidence="9" id="KW-1185">Reference proteome</keyword>
<gene>
    <name evidence="8" type="ORF">LMG27198_24270</name>
</gene>
<dbReference type="InterPro" id="IPR003660">
    <property type="entry name" value="HAMP_dom"/>
</dbReference>
<comment type="subcellular location">
    <subcellularLocation>
        <location evidence="1">Membrane</location>
    </subcellularLocation>
</comment>
<organism evidence="8 9">
    <name type="scientific">Methylocystis echinoides</name>
    <dbReference type="NCBI Taxonomy" id="29468"/>
    <lineage>
        <taxon>Bacteria</taxon>
        <taxon>Pseudomonadati</taxon>
        <taxon>Pseudomonadota</taxon>
        <taxon>Alphaproteobacteria</taxon>
        <taxon>Hyphomicrobiales</taxon>
        <taxon>Methylocystaceae</taxon>
        <taxon>Methylocystis</taxon>
    </lineage>
</organism>
<dbReference type="InterPro" id="IPR036890">
    <property type="entry name" value="HATPase_C_sf"/>
</dbReference>
<evidence type="ECO:0000256" key="4">
    <source>
        <dbReference type="ARBA" id="ARBA00022777"/>
    </source>
</evidence>
<dbReference type="GO" id="GO:0046983">
    <property type="term" value="F:protein dimerization activity"/>
    <property type="evidence" value="ECO:0007669"/>
    <property type="project" value="InterPro"/>
</dbReference>
<dbReference type="GO" id="GO:0000155">
    <property type="term" value="F:phosphorelay sensor kinase activity"/>
    <property type="evidence" value="ECO:0007669"/>
    <property type="project" value="InterPro"/>
</dbReference>
<evidence type="ECO:0000313" key="9">
    <source>
        <dbReference type="Proteomes" id="UP001144323"/>
    </source>
</evidence>
<dbReference type="SUPFAM" id="SSF55874">
    <property type="entry name" value="ATPase domain of HSP90 chaperone/DNA topoisomerase II/histidine kinase"/>
    <property type="match status" value="1"/>
</dbReference>
<keyword evidence="2" id="KW-0597">Phosphoprotein</keyword>
<dbReference type="Gene3D" id="6.10.340.10">
    <property type="match status" value="1"/>
</dbReference>
<reference evidence="8" key="1">
    <citation type="journal article" date="2023" name="Int. J. Syst. Evol. Microbiol.">
        <title>Methylocystis iwaonis sp. nov., a type II methane-oxidizing bacterium from surface soil of a rice paddy field in Japan, and emended description of the genus Methylocystis (ex Whittenbury et al. 1970) Bowman et al. 1993.</title>
        <authorList>
            <person name="Kaise H."/>
            <person name="Sawadogo J.B."/>
            <person name="Alam M.S."/>
            <person name="Ueno C."/>
            <person name="Dianou D."/>
            <person name="Shinjo R."/>
            <person name="Asakawa S."/>
        </authorList>
    </citation>
    <scope>NUCLEOTIDE SEQUENCE</scope>
    <source>
        <strain evidence="8">LMG27198</strain>
    </source>
</reference>